<gene>
    <name evidence="2" type="ORF">DIT97_14310</name>
</gene>
<reference evidence="2 3" key="1">
    <citation type="journal article" date="2018" name="Nat. Biotechnol.">
        <title>A standardized bacterial taxonomy based on genome phylogeny substantially revises the tree of life.</title>
        <authorList>
            <person name="Parks D.H."/>
            <person name="Chuvochina M."/>
            <person name="Waite D.W."/>
            <person name="Rinke C."/>
            <person name="Skarshewski A."/>
            <person name="Chaumeil P.A."/>
            <person name="Hugenholtz P."/>
        </authorList>
    </citation>
    <scope>NUCLEOTIDE SEQUENCE [LARGE SCALE GENOMIC DNA]</scope>
    <source>
        <strain evidence="2">UBA9375</strain>
    </source>
</reference>
<comment type="caution">
    <text evidence="2">The sequence shown here is derived from an EMBL/GenBank/DDBJ whole genome shotgun (WGS) entry which is preliminary data.</text>
</comment>
<dbReference type="EMBL" id="DQAY01000081">
    <property type="protein sequence ID" value="HCO24151.1"/>
    <property type="molecule type" value="Genomic_DNA"/>
</dbReference>
<evidence type="ECO:0000259" key="1">
    <source>
        <dbReference type="Pfam" id="PF07583"/>
    </source>
</evidence>
<dbReference type="Proteomes" id="UP000263642">
    <property type="component" value="Unassembled WGS sequence"/>
</dbReference>
<evidence type="ECO:0000313" key="2">
    <source>
        <dbReference type="EMBL" id="HCO24151.1"/>
    </source>
</evidence>
<organism evidence="2 3">
    <name type="scientific">Gimesia maris</name>
    <dbReference type="NCBI Taxonomy" id="122"/>
    <lineage>
        <taxon>Bacteria</taxon>
        <taxon>Pseudomonadati</taxon>
        <taxon>Planctomycetota</taxon>
        <taxon>Planctomycetia</taxon>
        <taxon>Planctomycetales</taxon>
        <taxon>Planctomycetaceae</taxon>
        <taxon>Gimesia</taxon>
    </lineage>
</organism>
<dbReference type="PANTHER" id="PTHR35889:SF3">
    <property type="entry name" value="F-BOX DOMAIN-CONTAINING PROTEIN"/>
    <property type="match status" value="1"/>
</dbReference>
<protein>
    <recommendedName>
        <fullName evidence="1">DUF1549 domain-containing protein</fullName>
    </recommendedName>
</protein>
<feature type="domain" description="DUF1549" evidence="1">
    <location>
        <begin position="2"/>
        <end position="75"/>
    </location>
</feature>
<proteinExistence type="predicted"/>
<dbReference type="Pfam" id="PF07583">
    <property type="entry name" value="PSCyt2"/>
    <property type="match status" value="1"/>
</dbReference>
<sequence length="77" mass="9032">MVRRLYFVLTGLPPSPDNLKRWRSRLQTKSYTVRQTEVAKIVNELLASDRYGEHWGQHWLDVARFAESTGGDHNNVY</sequence>
<dbReference type="PANTHER" id="PTHR35889">
    <property type="entry name" value="CYCLOINULO-OLIGOSACCHARIDE FRUCTANOTRANSFERASE-RELATED"/>
    <property type="match status" value="1"/>
</dbReference>
<name>A0A3D3R5L7_9PLAN</name>
<feature type="non-terminal residue" evidence="2">
    <location>
        <position position="77"/>
    </location>
</feature>
<accession>A0A3D3R5L7</accession>
<evidence type="ECO:0000313" key="3">
    <source>
        <dbReference type="Proteomes" id="UP000263642"/>
    </source>
</evidence>
<dbReference type="InterPro" id="IPR011444">
    <property type="entry name" value="DUF1549"/>
</dbReference>
<dbReference type="AlphaFoldDB" id="A0A3D3R5L7"/>